<dbReference type="OrthoDB" id="9761531at2"/>
<dbReference type="RefSeq" id="WP_014795624.1">
    <property type="nucleotide sequence ID" value="NC_018017.1"/>
</dbReference>
<dbReference type="STRING" id="756499.Desde_3885"/>
<keyword evidence="3" id="KW-1185">Reference proteome</keyword>
<proteinExistence type="predicted"/>
<dbReference type="PANTHER" id="PTHR23131">
    <property type="entry name" value="ENDORIBONUCLEASE LACTB2"/>
    <property type="match status" value="1"/>
</dbReference>
<dbReference type="SMART" id="SM00849">
    <property type="entry name" value="Lactamase_B"/>
    <property type="match status" value="1"/>
</dbReference>
<dbReference type="PANTHER" id="PTHR23131:SF4">
    <property type="entry name" value="METALLO-BETA-LACTAMASE SUPERFAMILY POTEIN"/>
    <property type="match status" value="1"/>
</dbReference>
<sequence length="308" mass="34508">MKLKEIAPEIFCLKVSIDLSEEDVNLYIFRGEVPTIIDSGTNTPEVYQAIQEALQELGIQRLEQVLLTHWHVDHAGGAENLRKDGARILIGKRDYEEWADFCSGESLKVFEKYAGHVWGVPQEQLAIISKYNKKLTYLTTLPEEVEKIEIGAVLKAGNSTLKAILTPGHTAGHLSYYEEDLGLLFSGDFILPDVVPYPGAWLENGEVVSGLPSYMRALDRVEFLGARAYFPAHGDSRRAPASRCIEIRNQILRQVERYTPTGSVYEGGLELSKGKFNPISAFAYMHYVFGWSSLKSTTITQRTSSMSR</sequence>
<dbReference type="HOGENOM" id="CLU_048478_0_2_9"/>
<protein>
    <submittedName>
        <fullName evidence="2">Zn-dependent hydrolase, glyoxylase</fullName>
    </submittedName>
</protein>
<evidence type="ECO:0000313" key="2">
    <source>
        <dbReference type="EMBL" id="AFM02152.1"/>
    </source>
</evidence>
<organism evidence="2 3">
    <name type="scientific">Desulfitobacterium dehalogenans (strain ATCC 51507 / DSM 9161 / JW/IU-DC1)</name>
    <dbReference type="NCBI Taxonomy" id="756499"/>
    <lineage>
        <taxon>Bacteria</taxon>
        <taxon>Bacillati</taxon>
        <taxon>Bacillota</taxon>
        <taxon>Clostridia</taxon>
        <taxon>Eubacteriales</taxon>
        <taxon>Desulfitobacteriaceae</taxon>
        <taxon>Desulfitobacterium</taxon>
    </lineage>
</organism>
<feature type="domain" description="Metallo-beta-lactamase" evidence="1">
    <location>
        <begin position="23"/>
        <end position="233"/>
    </location>
</feature>
<reference evidence="2 3" key="2">
    <citation type="journal article" date="2015" name="J. Bacteriol.">
        <title>Genomic, proteomic, and biochemical analysis of the organohalide respiratory pathway in Desulfitobacterium dehalogenans.</title>
        <authorList>
            <person name="Kruse T."/>
            <person name="van de Pas B.A."/>
            <person name="Atteia A."/>
            <person name="Krab K."/>
            <person name="Hagen W.R."/>
            <person name="Goodwin L."/>
            <person name="Chain P."/>
            <person name="Boeren S."/>
            <person name="Maphosa F."/>
            <person name="Schraa G."/>
            <person name="de Vos W.M."/>
            <person name="van der Oost J."/>
            <person name="Smidt H."/>
            <person name="Stams A.J."/>
        </authorList>
    </citation>
    <scope>NUCLEOTIDE SEQUENCE [LARGE SCALE GENOMIC DNA]</scope>
    <source>
        <strain evidence="3">ATCC 51507 / DSM 9161 / JW/IU-DC1</strain>
    </source>
</reference>
<gene>
    <name evidence="2" type="ordered locus">Desde_3885</name>
</gene>
<name>I4ADW7_DESDJ</name>
<evidence type="ECO:0000313" key="3">
    <source>
        <dbReference type="Proteomes" id="UP000006053"/>
    </source>
</evidence>
<dbReference type="SUPFAM" id="SSF56281">
    <property type="entry name" value="Metallo-hydrolase/oxidoreductase"/>
    <property type="match status" value="1"/>
</dbReference>
<dbReference type="Gene3D" id="3.60.15.10">
    <property type="entry name" value="Ribonuclease Z/Hydroxyacylglutathione hydrolase-like"/>
    <property type="match status" value="1"/>
</dbReference>
<evidence type="ECO:0000259" key="1">
    <source>
        <dbReference type="SMART" id="SM00849"/>
    </source>
</evidence>
<keyword evidence="2" id="KW-0378">Hydrolase</keyword>
<dbReference type="GO" id="GO:0016787">
    <property type="term" value="F:hydrolase activity"/>
    <property type="evidence" value="ECO:0007669"/>
    <property type="project" value="UniProtKB-KW"/>
</dbReference>
<dbReference type="EMBL" id="CP003348">
    <property type="protein sequence ID" value="AFM02152.1"/>
    <property type="molecule type" value="Genomic_DNA"/>
</dbReference>
<dbReference type="Proteomes" id="UP000006053">
    <property type="component" value="Chromosome"/>
</dbReference>
<reference evidence="3" key="1">
    <citation type="submission" date="2012-06" db="EMBL/GenBank/DDBJ databases">
        <title>Complete sequence of Desulfitobacterium dehalogenans ATCC 51507.</title>
        <authorList>
            <person name="Lucas S."/>
            <person name="Han J."/>
            <person name="Lapidus A."/>
            <person name="Cheng J.-F."/>
            <person name="Goodwin L."/>
            <person name="Pitluck S."/>
            <person name="Peters L."/>
            <person name="Ovchinnikova G."/>
            <person name="Teshima H."/>
            <person name="Detter J.C."/>
            <person name="Han C."/>
            <person name="Tapia R."/>
            <person name="Land M."/>
            <person name="Hauser L."/>
            <person name="Kyrpides N."/>
            <person name="Ivanova N."/>
            <person name="Pagani I."/>
            <person name="Kruse T."/>
            <person name="de Vos W.M."/>
            <person name="Smidt H."/>
            <person name="Woyke T."/>
        </authorList>
    </citation>
    <scope>NUCLEOTIDE SEQUENCE [LARGE SCALE GENOMIC DNA]</scope>
    <source>
        <strain evidence="3">ATCC 51507 / DSM 9161 / JW/IU-DC1</strain>
    </source>
</reference>
<dbReference type="InterPro" id="IPR036866">
    <property type="entry name" value="RibonucZ/Hydroxyglut_hydro"/>
</dbReference>
<dbReference type="InterPro" id="IPR001279">
    <property type="entry name" value="Metallo-B-lactamas"/>
</dbReference>
<dbReference type="KEGG" id="ddh:Desde_3885"/>
<dbReference type="Pfam" id="PF00753">
    <property type="entry name" value="Lactamase_B"/>
    <property type="match status" value="1"/>
</dbReference>
<dbReference type="AlphaFoldDB" id="I4ADW7"/>
<dbReference type="InterPro" id="IPR050662">
    <property type="entry name" value="Sec-metab_biosynth-thioest"/>
</dbReference>
<accession>I4ADW7</accession>
<dbReference type="eggNOG" id="COG0491">
    <property type="taxonomic scope" value="Bacteria"/>
</dbReference>